<dbReference type="STRING" id="37001.A0A1A9WN61"/>
<dbReference type="EnsemblMetazoa" id="GBRI025763-RA">
    <property type="protein sequence ID" value="GBRI025763-PA"/>
    <property type="gene ID" value="GBRI025763"/>
</dbReference>
<reference evidence="3" key="1">
    <citation type="submission" date="2014-03" db="EMBL/GenBank/DDBJ databases">
        <authorList>
            <person name="Aksoy S."/>
            <person name="Warren W."/>
            <person name="Wilson R.K."/>
        </authorList>
    </citation>
    <scope>NUCLEOTIDE SEQUENCE [LARGE SCALE GENOMIC DNA]</scope>
    <source>
        <strain evidence="3">IAEA</strain>
    </source>
</reference>
<name>A0A1A9WN61_9MUSC</name>
<sequence>MSRGLSLNRSQSITLDGDKKKKEQFHSKSKSFSNKSINEEKSHQKAPYDQVAQKCSSSITPLIKTTDKEMPNFNNNSKKFRNSEISSSETHLKEKPFKTNMCEMKDTSSHTSLETNRSLFPSRKLFCHSSRVNLANTNNIASGTSASNILIARAPLLRAMSAPVRCMRDSSKDAFPSSKRKSRRRRLKDAPEENIFMTKVQKPSNNDKKMLTRSHSTAPEVITLVSLISPEDSDSEKEDNSSVIAAKRAPSLKKTGKSVSFQETDLSFHLSSKECSHMLRRGSVAPVAARMRANRPPTAPPISIFRQDSHNSTSDSTVELTVPPANNASSEEKTAKRLEVLTYPDYVQSYKGRECWKLFLKMSASGVNIAYDTILKGLLTPTEFRQQQKQREVEETNKIEETHANIEAKNFSIEDNLKKNNFNRKKSSVHQVV</sequence>
<reference evidence="2" key="2">
    <citation type="submission" date="2020-05" db="UniProtKB">
        <authorList>
            <consortium name="EnsemblMetazoa"/>
        </authorList>
    </citation>
    <scope>IDENTIFICATION</scope>
    <source>
        <strain evidence="2">IAEA</strain>
    </source>
</reference>
<organism evidence="2 3">
    <name type="scientific">Glossina brevipalpis</name>
    <dbReference type="NCBI Taxonomy" id="37001"/>
    <lineage>
        <taxon>Eukaryota</taxon>
        <taxon>Metazoa</taxon>
        <taxon>Ecdysozoa</taxon>
        <taxon>Arthropoda</taxon>
        <taxon>Hexapoda</taxon>
        <taxon>Insecta</taxon>
        <taxon>Pterygota</taxon>
        <taxon>Neoptera</taxon>
        <taxon>Endopterygota</taxon>
        <taxon>Diptera</taxon>
        <taxon>Brachycera</taxon>
        <taxon>Muscomorpha</taxon>
        <taxon>Hippoboscoidea</taxon>
        <taxon>Glossinidae</taxon>
        <taxon>Glossina</taxon>
    </lineage>
</organism>
<feature type="region of interest" description="Disordered" evidence="1">
    <location>
        <begin position="1"/>
        <end position="94"/>
    </location>
</feature>
<dbReference type="AlphaFoldDB" id="A0A1A9WN61"/>
<protein>
    <submittedName>
        <fullName evidence="2">Uncharacterized protein</fullName>
    </submittedName>
</protein>
<keyword evidence="3" id="KW-1185">Reference proteome</keyword>
<evidence type="ECO:0000313" key="2">
    <source>
        <dbReference type="EnsemblMetazoa" id="GBRI025763-PA"/>
    </source>
</evidence>
<feature type="compositionally biased region" description="Basic residues" evidence="1">
    <location>
        <begin position="178"/>
        <end position="187"/>
    </location>
</feature>
<feature type="region of interest" description="Disordered" evidence="1">
    <location>
        <begin position="168"/>
        <end position="191"/>
    </location>
</feature>
<feature type="compositionally biased region" description="Basic and acidic residues" evidence="1">
    <location>
        <begin position="16"/>
        <end position="26"/>
    </location>
</feature>
<proteinExistence type="predicted"/>
<feature type="region of interest" description="Disordered" evidence="1">
    <location>
        <begin position="293"/>
        <end position="331"/>
    </location>
</feature>
<dbReference type="VEuPathDB" id="VectorBase:GBRI025763"/>
<feature type="compositionally biased region" description="Polar residues" evidence="1">
    <location>
        <begin position="310"/>
        <end position="329"/>
    </location>
</feature>
<evidence type="ECO:0000256" key="1">
    <source>
        <dbReference type="SAM" id="MobiDB-lite"/>
    </source>
</evidence>
<dbReference type="Proteomes" id="UP000091820">
    <property type="component" value="Unassembled WGS sequence"/>
</dbReference>
<feature type="compositionally biased region" description="Polar residues" evidence="1">
    <location>
        <begin position="1"/>
        <end position="14"/>
    </location>
</feature>
<accession>A0A1A9WN61</accession>
<evidence type="ECO:0000313" key="3">
    <source>
        <dbReference type="Proteomes" id="UP000091820"/>
    </source>
</evidence>